<dbReference type="SUPFAM" id="SSF48008">
    <property type="entry name" value="GntR ligand-binding domain-like"/>
    <property type="match status" value="1"/>
</dbReference>
<gene>
    <name evidence="6" type="ORF">C0099_01635</name>
</gene>
<dbReference type="Pfam" id="PF00392">
    <property type="entry name" value="GntR"/>
    <property type="match status" value="1"/>
</dbReference>
<dbReference type="KEGG" id="atw:C0099_01635"/>
<evidence type="ECO:0000256" key="1">
    <source>
        <dbReference type="ARBA" id="ARBA00023015"/>
    </source>
</evidence>
<reference evidence="6 7" key="1">
    <citation type="submission" date="2018-01" db="EMBL/GenBank/DDBJ databases">
        <authorList>
            <person name="Fu G.-Y."/>
        </authorList>
    </citation>
    <scope>NUCLEOTIDE SEQUENCE [LARGE SCALE GENOMIC DNA]</scope>
    <source>
        <strain evidence="6 7">SY39</strain>
    </source>
</reference>
<dbReference type="SMART" id="SM00345">
    <property type="entry name" value="HTH_GNTR"/>
    <property type="match status" value="1"/>
</dbReference>
<feature type="domain" description="HTH gntR-type" evidence="5">
    <location>
        <begin position="52"/>
        <end position="119"/>
    </location>
</feature>
<dbReference type="InterPro" id="IPR000524">
    <property type="entry name" value="Tscrpt_reg_HTH_GntR"/>
</dbReference>
<dbReference type="OrthoDB" id="5243844at2"/>
<dbReference type="Pfam" id="PF07729">
    <property type="entry name" value="FCD"/>
    <property type="match status" value="1"/>
</dbReference>
<organism evidence="6 7">
    <name type="scientific">Pseudazoarcus pumilus</name>
    <dbReference type="NCBI Taxonomy" id="2067960"/>
    <lineage>
        <taxon>Bacteria</taxon>
        <taxon>Pseudomonadati</taxon>
        <taxon>Pseudomonadota</taxon>
        <taxon>Betaproteobacteria</taxon>
        <taxon>Rhodocyclales</taxon>
        <taxon>Zoogloeaceae</taxon>
        <taxon>Pseudazoarcus</taxon>
    </lineage>
</organism>
<dbReference type="PANTHER" id="PTHR43537">
    <property type="entry name" value="TRANSCRIPTIONAL REGULATOR, GNTR FAMILY"/>
    <property type="match status" value="1"/>
</dbReference>
<accession>A0A2I6S3B4</accession>
<dbReference type="Proteomes" id="UP000242205">
    <property type="component" value="Chromosome"/>
</dbReference>
<dbReference type="EMBL" id="CP025682">
    <property type="protein sequence ID" value="AUN93751.1"/>
    <property type="molecule type" value="Genomic_DNA"/>
</dbReference>
<evidence type="ECO:0000259" key="5">
    <source>
        <dbReference type="PROSITE" id="PS50949"/>
    </source>
</evidence>
<dbReference type="Gene3D" id="1.10.10.10">
    <property type="entry name" value="Winged helix-like DNA-binding domain superfamily/Winged helix DNA-binding domain"/>
    <property type="match status" value="1"/>
</dbReference>
<dbReference type="Gene3D" id="1.20.120.530">
    <property type="entry name" value="GntR ligand-binding domain-like"/>
    <property type="match status" value="1"/>
</dbReference>
<evidence type="ECO:0000313" key="6">
    <source>
        <dbReference type="EMBL" id="AUN93751.1"/>
    </source>
</evidence>
<sequence>MQDRRASDMMQGRNRTRSPNGRDSRGPSGQVECAFPPMSAGRASMAKGAAEPITDEMIYQAIYEAIVEHRLAPGAKLSQDELGEIFGVSKTRVRPILFRLAEQKIVTLEPNRGAFVAKPSLEEVRDVLAARLVVEEGIMRQVARNVTGGQIAELRALIDAERDARLAGESSRAHRLSGQFHMSLAEMTGNPVLVDLLRYLISRNAISIAMYQPNVGSCSLQGHSEIVDALAARDEERVVEVSLSHLRDIARSLDPAAVDSRRNSLRGAFMAR</sequence>
<keyword evidence="2" id="KW-0238">DNA-binding</keyword>
<evidence type="ECO:0000256" key="2">
    <source>
        <dbReference type="ARBA" id="ARBA00023125"/>
    </source>
</evidence>
<feature type="region of interest" description="Disordered" evidence="4">
    <location>
        <begin position="1"/>
        <end position="36"/>
    </location>
</feature>
<protein>
    <submittedName>
        <fullName evidence="6">GntR family transcriptional regulator</fullName>
    </submittedName>
</protein>
<dbReference type="PANTHER" id="PTHR43537:SF53">
    <property type="entry name" value="HTH-TYPE TRANSCRIPTIONAL REPRESSOR NANR"/>
    <property type="match status" value="1"/>
</dbReference>
<dbReference type="InterPro" id="IPR011711">
    <property type="entry name" value="GntR_C"/>
</dbReference>
<dbReference type="InterPro" id="IPR036388">
    <property type="entry name" value="WH-like_DNA-bd_sf"/>
</dbReference>
<dbReference type="InterPro" id="IPR008920">
    <property type="entry name" value="TF_FadR/GntR_C"/>
</dbReference>
<dbReference type="InterPro" id="IPR036390">
    <property type="entry name" value="WH_DNA-bd_sf"/>
</dbReference>
<dbReference type="SUPFAM" id="SSF46785">
    <property type="entry name" value="Winged helix' DNA-binding domain"/>
    <property type="match status" value="1"/>
</dbReference>
<name>A0A2I6S3B4_9RHOO</name>
<evidence type="ECO:0000256" key="3">
    <source>
        <dbReference type="ARBA" id="ARBA00023163"/>
    </source>
</evidence>
<dbReference type="GO" id="GO:0003700">
    <property type="term" value="F:DNA-binding transcription factor activity"/>
    <property type="evidence" value="ECO:0007669"/>
    <property type="project" value="InterPro"/>
</dbReference>
<evidence type="ECO:0000313" key="7">
    <source>
        <dbReference type="Proteomes" id="UP000242205"/>
    </source>
</evidence>
<keyword evidence="3" id="KW-0804">Transcription</keyword>
<dbReference type="AlphaFoldDB" id="A0A2I6S3B4"/>
<keyword evidence="7" id="KW-1185">Reference proteome</keyword>
<evidence type="ECO:0000256" key="4">
    <source>
        <dbReference type="SAM" id="MobiDB-lite"/>
    </source>
</evidence>
<dbReference type="SMART" id="SM00895">
    <property type="entry name" value="FCD"/>
    <property type="match status" value="1"/>
</dbReference>
<proteinExistence type="predicted"/>
<keyword evidence="1" id="KW-0805">Transcription regulation</keyword>
<dbReference type="GO" id="GO:0003677">
    <property type="term" value="F:DNA binding"/>
    <property type="evidence" value="ECO:0007669"/>
    <property type="project" value="UniProtKB-KW"/>
</dbReference>
<dbReference type="PROSITE" id="PS50949">
    <property type="entry name" value="HTH_GNTR"/>
    <property type="match status" value="1"/>
</dbReference>